<reference evidence="2" key="1">
    <citation type="submission" date="2022-12" db="EMBL/GenBank/DDBJ databases">
        <authorList>
            <person name="Krivoruchko A.V."/>
            <person name="Elkin A."/>
        </authorList>
    </citation>
    <scope>NUCLEOTIDE SEQUENCE</scope>
    <source>
        <strain evidence="2">IEGM 1391</strain>
    </source>
</reference>
<dbReference type="SUPFAM" id="SSF51735">
    <property type="entry name" value="NAD(P)-binding Rossmann-fold domains"/>
    <property type="match status" value="1"/>
</dbReference>
<comment type="caution">
    <text evidence="2">The sequence shown here is derived from an EMBL/GenBank/DDBJ whole genome shotgun (WGS) entry which is preliminary data.</text>
</comment>
<dbReference type="InterPro" id="IPR036291">
    <property type="entry name" value="NAD(P)-bd_dom_sf"/>
</dbReference>
<keyword evidence="3" id="KW-1185">Reference proteome</keyword>
<gene>
    <name evidence="2" type="ORF">O4220_12940</name>
</gene>
<name>A0ABT4MF18_9NOCA</name>
<dbReference type="InterPro" id="IPR016040">
    <property type="entry name" value="NAD(P)-bd_dom"/>
</dbReference>
<organism evidence="2 3">
    <name type="scientific">Rhodococcus ruber</name>
    <dbReference type="NCBI Taxonomy" id="1830"/>
    <lineage>
        <taxon>Bacteria</taxon>
        <taxon>Bacillati</taxon>
        <taxon>Actinomycetota</taxon>
        <taxon>Actinomycetes</taxon>
        <taxon>Mycobacteriales</taxon>
        <taxon>Nocardiaceae</taxon>
        <taxon>Rhodococcus</taxon>
    </lineage>
</organism>
<accession>A0ABT4MF18</accession>
<dbReference type="Pfam" id="PF13460">
    <property type="entry name" value="NAD_binding_10"/>
    <property type="match status" value="1"/>
</dbReference>
<dbReference type="Gene3D" id="3.40.50.720">
    <property type="entry name" value="NAD(P)-binding Rossmann-like Domain"/>
    <property type="match status" value="1"/>
</dbReference>
<dbReference type="Proteomes" id="UP001081071">
    <property type="component" value="Unassembled WGS sequence"/>
</dbReference>
<sequence length="311" mass="33329">MTRIVISGASGDLARRVAQQLLAADPLRELILVTRTPASISNRGSNVVVREGDFERPELFEEAYRGGDVLLLVSGLNLGRRTLEHRNAIEAAKKAGIGHIVYTSVGGVQSGNPALSAVDHYQTEHDLRTSGLAYTIMRNSLYAEIVGAIWLAPAARQGNLQMAAGNGSLAPVSKVDVARAATAVLAEPARHTGAVYEITGPDLLTMTDIVRLGSEVLGSEISYTPVSEQQRLEFFDSVGMPRTYDPNMPLSPEGHMWASDELISAEVAVARGYQALLSGHVEQITGQRPASLRTVLESVKDVRYDLIGSSA</sequence>
<protein>
    <submittedName>
        <fullName evidence="2">SDR family oxidoreductase</fullName>
    </submittedName>
</protein>
<evidence type="ECO:0000313" key="3">
    <source>
        <dbReference type="Proteomes" id="UP001081071"/>
    </source>
</evidence>
<evidence type="ECO:0000313" key="2">
    <source>
        <dbReference type="EMBL" id="MCZ4519423.1"/>
    </source>
</evidence>
<dbReference type="PANTHER" id="PTHR47129:SF1">
    <property type="entry name" value="NMRA-LIKE DOMAIN-CONTAINING PROTEIN"/>
    <property type="match status" value="1"/>
</dbReference>
<dbReference type="RefSeq" id="WP_269604793.1">
    <property type="nucleotide sequence ID" value="NZ_JAPWIJ010000005.1"/>
</dbReference>
<dbReference type="InterPro" id="IPR052718">
    <property type="entry name" value="NmrA-type_oxidoreductase"/>
</dbReference>
<proteinExistence type="predicted"/>
<dbReference type="CDD" id="cd05269">
    <property type="entry name" value="TMR_SDR_a"/>
    <property type="match status" value="1"/>
</dbReference>
<evidence type="ECO:0000259" key="1">
    <source>
        <dbReference type="Pfam" id="PF13460"/>
    </source>
</evidence>
<dbReference type="PANTHER" id="PTHR47129">
    <property type="entry name" value="QUINONE OXIDOREDUCTASE 2"/>
    <property type="match status" value="1"/>
</dbReference>
<dbReference type="Gene3D" id="3.90.25.10">
    <property type="entry name" value="UDP-galactose 4-epimerase, domain 1"/>
    <property type="match status" value="1"/>
</dbReference>
<feature type="domain" description="NAD(P)-binding" evidence="1">
    <location>
        <begin position="8"/>
        <end position="188"/>
    </location>
</feature>
<dbReference type="EMBL" id="JAPWIJ010000005">
    <property type="protein sequence ID" value="MCZ4519423.1"/>
    <property type="molecule type" value="Genomic_DNA"/>
</dbReference>